<evidence type="ECO:0000313" key="5">
    <source>
        <dbReference type="Proteomes" id="UP000289372"/>
    </source>
</evidence>
<dbReference type="RefSeq" id="WP_046931979.1">
    <property type="nucleotide sequence ID" value="NZ_CP116309.1"/>
</dbReference>
<reference evidence="1 4" key="1">
    <citation type="submission" date="2015-02" db="EMBL/GenBank/DDBJ databases">
        <title>Whole genome sequencing of multiple isolates of three species of pepper and tomato-infecting xanthomonads reveals genetic diversity in field strains and pinpoints effectors responsible for host specificity.</title>
        <authorList>
            <person name="Schwartz A."/>
            <person name="Dahlbeck D."/>
            <person name="Staskawicz B."/>
            <person name="Bart R."/>
            <person name="Potnis N."/>
            <person name="Minsavage G."/>
            <person name="Timilsina S."/>
            <person name="Goss E."/>
            <person name="Jones J."/>
            <person name="Vallad G."/>
            <person name="Barak J."/>
            <person name="Miller S."/>
            <person name="Ritchie D."/>
            <person name="Martins J.Jr."/>
            <person name="Patane J.S."/>
            <person name="Setubal J.C."/>
        </authorList>
    </citation>
    <scope>NUCLEOTIDE SEQUENCE [LARGE SCALE GENOMIC DNA]</scope>
    <source>
        <strain evidence="1 4">Xp3-15</strain>
    </source>
</reference>
<evidence type="ECO:0000313" key="3">
    <source>
        <dbReference type="EMBL" id="RXD48548.1"/>
    </source>
</evidence>
<dbReference type="Proteomes" id="UP000289372">
    <property type="component" value="Unassembled WGS sequence"/>
</dbReference>
<sequence length="133" mass="15273">MNRLTYRHTVKGFHNDVQLAWCERSRSWLLQVLVNRVPVASIVAGREPGIEFVAPEPDTAYKRHHIQVRGAFIDMPVESWRELKQWHDDIAKAVAPVQVFDDVPRDLPPICPPLAPFAQRARQGRVQDIHTHG</sequence>
<proteinExistence type="predicted"/>
<dbReference type="AlphaFoldDB" id="A0A6P0F8U8"/>
<dbReference type="Proteomes" id="UP000471082">
    <property type="component" value="Unassembled WGS sequence"/>
</dbReference>
<evidence type="ECO:0000313" key="4">
    <source>
        <dbReference type="Proteomes" id="UP000035369"/>
    </source>
</evidence>
<evidence type="ECO:0000313" key="6">
    <source>
        <dbReference type="Proteomes" id="UP000471082"/>
    </source>
</evidence>
<protein>
    <submittedName>
        <fullName evidence="2">Uncharacterized protein</fullName>
    </submittedName>
</protein>
<evidence type="ECO:0000313" key="1">
    <source>
        <dbReference type="EMBL" id="KLC07823.1"/>
    </source>
</evidence>
<dbReference type="EMBL" id="JAAGYU010000044">
    <property type="protein sequence ID" value="NEL76828.1"/>
    <property type="molecule type" value="Genomic_DNA"/>
</dbReference>
<dbReference type="EMBL" id="PUUL01000164">
    <property type="protein sequence ID" value="RXD48548.1"/>
    <property type="molecule type" value="Genomic_DNA"/>
</dbReference>
<comment type="caution">
    <text evidence="2">The sequence shown here is derived from an EMBL/GenBank/DDBJ whole genome shotgun (WGS) entry which is preliminary data.</text>
</comment>
<reference evidence="3 5" key="2">
    <citation type="submission" date="2018-02" db="EMBL/GenBank/DDBJ databases">
        <title>Characterization of Xanthomonas diversity in transplant houses and field plants.</title>
        <authorList>
            <person name="Abrahamian P."/>
            <person name="Timilsina S."/>
            <person name="Minsavage G.V."/>
            <person name="Goss E.M."/>
            <person name="Jones J.B."/>
            <person name="Vallad G.E."/>
        </authorList>
    </citation>
    <scope>NUCLEOTIDE SEQUENCE [LARGE SCALE GENOMIC DNA]</scope>
    <source>
        <strain evidence="3 5">GEV2132</strain>
    </source>
</reference>
<organism evidence="2 6">
    <name type="scientific">Xanthomonas perforans</name>
    <dbReference type="NCBI Taxonomy" id="442694"/>
    <lineage>
        <taxon>Bacteria</taxon>
        <taxon>Pseudomonadati</taxon>
        <taxon>Pseudomonadota</taxon>
        <taxon>Gammaproteobacteria</taxon>
        <taxon>Lysobacterales</taxon>
        <taxon>Lysobacteraceae</taxon>
        <taxon>Xanthomonas</taxon>
    </lineage>
</organism>
<accession>A0A6P0F8U8</accession>
<reference evidence="2 6" key="3">
    <citation type="submission" date="2019-11" db="EMBL/GenBank/DDBJ databases">
        <title>Genome-resolved metagenomics to study the prevalence of co-infection and intraspecific heterogeneity among plant pathogen metapopulations.</title>
        <authorList>
            <person name="Newberry E."/>
            <person name="Bhandari R."/>
            <person name="Kemble J."/>
            <person name="Sikora E."/>
            <person name="Potnis N."/>
        </authorList>
    </citation>
    <scope>NUCLEOTIDE SEQUENCE [LARGE SCALE GENOMIC DNA]</scope>
    <source>
        <strain evidence="2">Xp_Tom_Tuscaloosa_18b</strain>
    </source>
</reference>
<dbReference type="Proteomes" id="UP000035369">
    <property type="component" value="Unassembled WGS sequence"/>
</dbReference>
<gene>
    <name evidence="3" type="ORF">DB769_22310</name>
    <name evidence="2" type="ORF">G3W61_11265</name>
    <name evidence="1" type="ORF">XP315_08400</name>
</gene>
<evidence type="ECO:0000313" key="2">
    <source>
        <dbReference type="EMBL" id="NEL76828.1"/>
    </source>
</evidence>
<dbReference type="EMBL" id="JZUY01000036">
    <property type="protein sequence ID" value="KLC07823.1"/>
    <property type="molecule type" value="Genomic_DNA"/>
</dbReference>
<name>A0A6P0F8U8_XANPE</name>
<keyword evidence="4" id="KW-1185">Reference proteome</keyword>